<dbReference type="CDD" id="cd16461">
    <property type="entry name" value="RING-H2_EL5-like"/>
    <property type="match status" value="1"/>
</dbReference>
<comment type="pathway">
    <text evidence="3">Protein modification; protein ubiquitination.</text>
</comment>
<keyword evidence="7" id="KW-0479">Metal-binding</keyword>
<evidence type="ECO:0000256" key="1">
    <source>
        <dbReference type="ARBA" id="ARBA00000900"/>
    </source>
</evidence>
<accession>A0AAD7LNJ3</accession>
<dbReference type="GO" id="GO:0061630">
    <property type="term" value="F:ubiquitin protein ligase activity"/>
    <property type="evidence" value="ECO:0007669"/>
    <property type="project" value="UniProtKB-EC"/>
</dbReference>
<evidence type="ECO:0000259" key="16">
    <source>
        <dbReference type="PROSITE" id="PS50089"/>
    </source>
</evidence>
<evidence type="ECO:0000256" key="15">
    <source>
        <dbReference type="SAM" id="Phobius"/>
    </source>
</evidence>
<dbReference type="GO" id="GO:0016020">
    <property type="term" value="C:membrane"/>
    <property type="evidence" value="ECO:0007669"/>
    <property type="project" value="UniProtKB-SubCell"/>
</dbReference>
<evidence type="ECO:0000256" key="9">
    <source>
        <dbReference type="ARBA" id="ARBA00022786"/>
    </source>
</evidence>
<dbReference type="InterPro" id="IPR013083">
    <property type="entry name" value="Znf_RING/FYVE/PHD"/>
</dbReference>
<reference evidence="17" key="1">
    <citation type="journal article" date="2023" name="Science">
        <title>Elucidation of the pathway for biosynthesis of saponin adjuvants from the soapbark tree.</title>
        <authorList>
            <person name="Reed J."/>
            <person name="Orme A."/>
            <person name="El-Demerdash A."/>
            <person name="Owen C."/>
            <person name="Martin L.B.B."/>
            <person name="Misra R.C."/>
            <person name="Kikuchi S."/>
            <person name="Rejzek M."/>
            <person name="Martin A.C."/>
            <person name="Harkess A."/>
            <person name="Leebens-Mack J."/>
            <person name="Louveau T."/>
            <person name="Stephenson M.J."/>
            <person name="Osbourn A."/>
        </authorList>
    </citation>
    <scope>NUCLEOTIDE SEQUENCE</scope>
    <source>
        <strain evidence="17">S10</strain>
    </source>
</reference>
<dbReference type="Pfam" id="PF13639">
    <property type="entry name" value="zf-RING_2"/>
    <property type="match status" value="1"/>
</dbReference>
<name>A0AAD7LNJ3_QUISA</name>
<dbReference type="PANTHER" id="PTHR46913:SF1">
    <property type="entry name" value="RING-H2 FINGER PROTEIN ATL16"/>
    <property type="match status" value="1"/>
</dbReference>
<proteinExistence type="inferred from homology"/>
<comment type="similarity">
    <text evidence="13">Belongs to the RING-type zinc finger family. ATL subfamily.</text>
</comment>
<evidence type="ECO:0000313" key="18">
    <source>
        <dbReference type="Proteomes" id="UP001163823"/>
    </source>
</evidence>
<gene>
    <name evidence="17" type="ORF">O6P43_016807</name>
</gene>
<evidence type="ECO:0000256" key="10">
    <source>
        <dbReference type="ARBA" id="ARBA00022833"/>
    </source>
</evidence>
<sequence length="171" mass="18863">MDGQDQHHHPQFNPVFILLLGVMAGALVAATYQCLITCSRQSNTTTTTTTTTTITSNQPNGQQQGLQITNFHNDSRLPTSTSNSMVTSSRSLNLVNKYKKERSSSDEGVCAVCLSEFKEAEAIRVLPYCMHVFHVECIDKWLNLHSNCPICRAETAVMSTSQNVVLSMPPL</sequence>
<evidence type="ECO:0000256" key="8">
    <source>
        <dbReference type="ARBA" id="ARBA00022771"/>
    </source>
</evidence>
<evidence type="ECO:0000256" key="6">
    <source>
        <dbReference type="ARBA" id="ARBA00022692"/>
    </source>
</evidence>
<evidence type="ECO:0000256" key="12">
    <source>
        <dbReference type="ARBA" id="ARBA00023136"/>
    </source>
</evidence>
<dbReference type="InterPro" id="IPR001841">
    <property type="entry name" value="Znf_RING"/>
</dbReference>
<protein>
    <recommendedName>
        <fullName evidence="4">RING-type E3 ubiquitin transferase</fullName>
        <ecNumber evidence="4">2.3.2.27</ecNumber>
    </recommendedName>
</protein>
<keyword evidence="8 14" id="KW-0863">Zinc-finger</keyword>
<dbReference type="SMART" id="SM00184">
    <property type="entry name" value="RING"/>
    <property type="match status" value="1"/>
</dbReference>
<dbReference type="PROSITE" id="PS50089">
    <property type="entry name" value="ZF_RING_2"/>
    <property type="match status" value="1"/>
</dbReference>
<dbReference type="SUPFAM" id="SSF57850">
    <property type="entry name" value="RING/U-box"/>
    <property type="match status" value="1"/>
</dbReference>
<evidence type="ECO:0000313" key="17">
    <source>
        <dbReference type="EMBL" id="KAJ7961461.1"/>
    </source>
</evidence>
<comment type="subcellular location">
    <subcellularLocation>
        <location evidence="2">Membrane</location>
        <topology evidence="2">Single-pass membrane protein</topology>
    </subcellularLocation>
</comment>
<dbReference type="InterPro" id="IPR044600">
    <property type="entry name" value="ATL1/ATL16-like"/>
</dbReference>
<evidence type="ECO:0000256" key="3">
    <source>
        <dbReference type="ARBA" id="ARBA00004906"/>
    </source>
</evidence>
<dbReference type="KEGG" id="qsa:O6P43_016807"/>
<keyword evidence="11 15" id="KW-1133">Transmembrane helix</keyword>
<evidence type="ECO:0000256" key="2">
    <source>
        <dbReference type="ARBA" id="ARBA00004167"/>
    </source>
</evidence>
<keyword evidence="5" id="KW-0808">Transferase</keyword>
<dbReference type="GO" id="GO:0008270">
    <property type="term" value="F:zinc ion binding"/>
    <property type="evidence" value="ECO:0007669"/>
    <property type="project" value="UniProtKB-KW"/>
</dbReference>
<evidence type="ECO:0000256" key="11">
    <source>
        <dbReference type="ARBA" id="ARBA00022989"/>
    </source>
</evidence>
<evidence type="ECO:0000256" key="13">
    <source>
        <dbReference type="ARBA" id="ARBA00024209"/>
    </source>
</evidence>
<dbReference type="GO" id="GO:0016567">
    <property type="term" value="P:protein ubiquitination"/>
    <property type="evidence" value="ECO:0007669"/>
    <property type="project" value="InterPro"/>
</dbReference>
<evidence type="ECO:0000256" key="4">
    <source>
        <dbReference type="ARBA" id="ARBA00012483"/>
    </source>
</evidence>
<comment type="catalytic activity">
    <reaction evidence="1">
        <text>S-ubiquitinyl-[E2 ubiquitin-conjugating enzyme]-L-cysteine + [acceptor protein]-L-lysine = [E2 ubiquitin-conjugating enzyme]-L-cysteine + N(6)-ubiquitinyl-[acceptor protein]-L-lysine.</text>
        <dbReference type="EC" id="2.3.2.27"/>
    </reaction>
</comment>
<keyword evidence="10" id="KW-0862">Zinc</keyword>
<comment type="caution">
    <text evidence="17">The sequence shown here is derived from an EMBL/GenBank/DDBJ whole genome shotgun (WGS) entry which is preliminary data.</text>
</comment>
<keyword evidence="6 15" id="KW-0812">Transmembrane</keyword>
<keyword evidence="9" id="KW-0833">Ubl conjugation pathway</keyword>
<dbReference type="Gene3D" id="3.30.40.10">
    <property type="entry name" value="Zinc/RING finger domain, C3HC4 (zinc finger)"/>
    <property type="match status" value="1"/>
</dbReference>
<dbReference type="PANTHER" id="PTHR46913">
    <property type="entry name" value="RING-H2 FINGER PROTEIN ATL16"/>
    <property type="match status" value="1"/>
</dbReference>
<dbReference type="Proteomes" id="UP001163823">
    <property type="component" value="Chromosome 7"/>
</dbReference>
<dbReference type="EC" id="2.3.2.27" evidence="4"/>
<dbReference type="EMBL" id="JARAOO010000007">
    <property type="protein sequence ID" value="KAJ7961461.1"/>
    <property type="molecule type" value="Genomic_DNA"/>
</dbReference>
<keyword evidence="12 15" id="KW-0472">Membrane</keyword>
<dbReference type="AlphaFoldDB" id="A0AAD7LNJ3"/>
<evidence type="ECO:0000256" key="14">
    <source>
        <dbReference type="PROSITE-ProRule" id="PRU00175"/>
    </source>
</evidence>
<organism evidence="17 18">
    <name type="scientific">Quillaja saponaria</name>
    <name type="common">Soap bark tree</name>
    <dbReference type="NCBI Taxonomy" id="32244"/>
    <lineage>
        <taxon>Eukaryota</taxon>
        <taxon>Viridiplantae</taxon>
        <taxon>Streptophyta</taxon>
        <taxon>Embryophyta</taxon>
        <taxon>Tracheophyta</taxon>
        <taxon>Spermatophyta</taxon>
        <taxon>Magnoliopsida</taxon>
        <taxon>eudicotyledons</taxon>
        <taxon>Gunneridae</taxon>
        <taxon>Pentapetalae</taxon>
        <taxon>rosids</taxon>
        <taxon>fabids</taxon>
        <taxon>Fabales</taxon>
        <taxon>Quillajaceae</taxon>
        <taxon>Quillaja</taxon>
    </lineage>
</organism>
<evidence type="ECO:0000256" key="5">
    <source>
        <dbReference type="ARBA" id="ARBA00022679"/>
    </source>
</evidence>
<feature type="transmembrane region" description="Helical" evidence="15">
    <location>
        <begin position="12"/>
        <end position="32"/>
    </location>
</feature>
<keyword evidence="18" id="KW-1185">Reference proteome</keyword>
<evidence type="ECO:0000256" key="7">
    <source>
        <dbReference type="ARBA" id="ARBA00022723"/>
    </source>
</evidence>
<feature type="domain" description="RING-type" evidence="16">
    <location>
        <begin position="110"/>
        <end position="152"/>
    </location>
</feature>